<sequence>CGSAPSTRRRTSRSKSLVMGEQSRSPGRPLCPHRPGPVLKAGWLKKQRSIMKNWQQRWFVLRGDQLFYYKDKDEIKPQGFISLQGTQVTELLPGPEDPGKHLFEISPGGAGEQEKVPANPEALLLMASSQRDMEDWVQAIRRVICAPLGRGIFGQRLEDTVHHEQKYGPRLAPLLVEQCVDFIRERGLTEEGLFRMPGQANLVRDLQDSFDCGEKPLFDSTTDVHTVASLLKLYLRELPEPVVPFARYEDFLSCAQLLTKDEGEGTLELAKQVSNLPQANYNLLRYICKFLDEVQAYSNVNKMSVQNLATVFGPNILRPQVEDPVTIMEGTSLIQHLMTVLIRKHSQFFTAPTPEGPNSTRGGQQCAVGWGSEEVTRDSQGEPGGPGLPTHRTSSLDGAAVAVLSRTARTGPGSRCSPGKKVQTLPSWKSSFRQPASRSGSPKRGGSSLEVPIISSGGNWLMNGLSSLRGHRRASSGDRLKDSGSVQRLSTYDNVPPAGLVPGTPRVASMAWSGASSSESSAGGSFSSCTACRASDSSRSSLHTEWALEPSPLPSSSEDPKSLDLGHSLDEAGTGASNSEPGSPTREHARRSEALQGLVAELRAELCRQRTEYERSVKRMEEGSADLRKRMSRLEEELDQEKKKYTMLEIKLRNSERAREDAERRNQLLQKEMEEFFSTLGNLTVGAKGTRAPK</sequence>
<accession>F7CRZ7</accession>
<dbReference type="SUPFAM" id="SSF50729">
    <property type="entry name" value="PH domain-like"/>
    <property type="match status" value="1"/>
</dbReference>
<protein>
    <submittedName>
        <fullName evidence="8">Rho GTPase activating protein 22</fullName>
    </submittedName>
</protein>
<dbReference type="SUPFAM" id="SSF48350">
    <property type="entry name" value="GTPase activation domain, GAP"/>
    <property type="match status" value="1"/>
</dbReference>
<feature type="region of interest" description="Disordered" evidence="5">
    <location>
        <begin position="469"/>
        <end position="500"/>
    </location>
</feature>
<dbReference type="Gene3D" id="1.10.555.10">
    <property type="entry name" value="Rho GTPase activation protein"/>
    <property type="match status" value="1"/>
</dbReference>
<dbReference type="Bgee" id="ENSCJAG00000013537">
    <property type="expression patterns" value="Expressed in frontal cortex and 5 other cell types or tissues"/>
</dbReference>
<dbReference type="GO" id="GO:0007165">
    <property type="term" value="P:signal transduction"/>
    <property type="evidence" value="ECO:0007669"/>
    <property type="project" value="InterPro"/>
</dbReference>
<reference evidence="8" key="1">
    <citation type="submission" date="2009-03" db="EMBL/GenBank/DDBJ databases">
        <authorList>
            <person name="Warren W."/>
            <person name="Ye L."/>
            <person name="Minx P."/>
            <person name="Worley K."/>
            <person name="Gibbs R."/>
            <person name="Wilson R.K."/>
        </authorList>
    </citation>
    <scope>NUCLEOTIDE SEQUENCE [LARGE SCALE GENOMIC DNA]</scope>
</reference>
<dbReference type="InterPro" id="IPR051025">
    <property type="entry name" value="RhoGAP"/>
</dbReference>
<feature type="compositionally biased region" description="Basic and acidic residues" evidence="5">
    <location>
        <begin position="558"/>
        <end position="570"/>
    </location>
</feature>
<dbReference type="InterPro" id="IPR000198">
    <property type="entry name" value="RhoGAP_dom"/>
</dbReference>
<evidence type="ECO:0000259" key="7">
    <source>
        <dbReference type="PROSITE" id="PS50238"/>
    </source>
</evidence>
<dbReference type="FunFam" id="2.30.29.30:FF:000120">
    <property type="entry name" value="rho GTPase-activating protein 22 isoform X1"/>
    <property type="match status" value="1"/>
</dbReference>
<evidence type="ECO:0000256" key="2">
    <source>
        <dbReference type="ARBA" id="ARBA00022553"/>
    </source>
</evidence>
<keyword evidence="9" id="KW-1185">Reference proteome</keyword>
<evidence type="ECO:0000256" key="3">
    <source>
        <dbReference type="ARBA" id="ARBA00023054"/>
    </source>
</evidence>
<dbReference type="SMART" id="SM00324">
    <property type="entry name" value="RhoGAP"/>
    <property type="match status" value="1"/>
</dbReference>
<dbReference type="SMART" id="SM00233">
    <property type="entry name" value="PH"/>
    <property type="match status" value="1"/>
</dbReference>
<feature type="domain" description="Rho-GAP" evidence="7">
    <location>
        <begin position="155"/>
        <end position="349"/>
    </location>
</feature>
<dbReference type="Pfam" id="PF00169">
    <property type="entry name" value="PH"/>
    <property type="match status" value="1"/>
</dbReference>
<feature type="coiled-coil region" evidence="4">
    <location>
        <begin position="617"/>
        <end position="679"/>
    </location>
</feature>
<proteinExistence type="predicted"/>
<feature type="compositionally biased region" description="Low complexity" evidence="5">
    <location>
        <begin position="437"/>
        <end position="448"/>
    </location>
</feature>
<dbReference type="Proteomes" id="UP000008225">
    <property type="component" value="Chromosome 12"/>
</dbReference>
<dbReference type="FunFam" id="1.10.555.10:FF:000015">
    <property type="entry name" value="rho GTPase-activating protein 25 isoform X1"/>
    <property type="match status" value="1"/>
</dbReference>
<dbReference type="AlphaFoldDB" id="F7CRZ7"/>
<feature type="region of interest" description="Disordered" evidence="5">
    <location>
        <begin position="1"/>
        <end position="36"/>
    </location>
</feature>
<dbReference type="Gene3D" id="2.30.29.30">
    <property type="entry name" value="Pleckstrin-homology domain (PH domain)/Phosphotyrosine-binding domain (PTB)"/>
    <property type="match status" value="1"/>
</dbReference>
<evidence type="ECO:0000259" key="6">
    <source>
        <dbReference type="PROSITE" id="PS50003"/>
    </source>
</evidence>
<dbReference type="Pfam" id="PF00620">
    <property type="entry name" value="RhoGAP"/>
    <property type="match status" value="1"/>
</dbReference>
<evidence type="ECO:0000256" key="1">
    <source>
        <dbReference type="ARBA" id="ARBA00022468"/>
    </source>
</evidence>
<feature type="compositionally biased region" description="Polar residues" evidence="5">
    <location>
        <begin position="484"/>
        <end position="493"/>
    </location>
</feature>
<dbReference type="GO" id="GO:0051056">
    <property type="term" value="P:regulation of small GTPase mediated signal transduction"/>
    <property type="evidence" value="ECO:0007669"/>
    <property type="project" value="UniProtKB-ARBA"/>
</dbReference>
<dbReference type="PROSITE" id="PS50238">
    <property type="entry name" value="RHOGAP"/>
    <property type="match status" value="1"/>
</dbReference>
<evidence type="ECO:0000313" key="8">
    <source>
        <dbReference type="Ensembl" id="ENSCJAP00000049752.3"/>
    </source>
</evidence>
<dbReference type="InterPro" id="IPR001849">
    <property type="entry name" value="PH_domain"/>
</dbReference>
<reference evidence="8" key="2">
    <citation type="submission" date="2025-08" db="UniProtKB">
        <authorList>
            <consortium name="Ensembl"/>
        </authorList>
    </citation>
    <scope>IDENTIFICATION</scope>
</reference>
<organism evidence="8 9">
    <name type="scientific">Callithrix jacchus</name>
    <name type="common">White-tufted-ear marmoset</name>
    <name type="synonym">Simia Jacchus</name>
    <dbReference type="NCBI Taxonomy" id="9483"/>
    <lineage>
        <taxon>Eukaryota</taxon>
        <taxon>Metazoa</taxon>
        <taxon>Chordata</taxon>
        <taxon>Craniata</taxon>
        <taxon>Vertebrata</taxon>
        <taxon>Euteleostomi</taxon>
        <taxon>Mammalia</taxon>
        <taxon>Eutheria</taxon>
        <taxon>Euarchontoglires</taxon>
        <taxon>Primates</taxon>
        <taxon>Haplorrhini</taxon>
        <taxon>Platyrrhini</taxon>
        <taxon>Cebidae</taxon>
        <taxon>Callitrichinae</taxon>
        <taxon>Callithrix</taxon>
        <taxon>Callithrix</taxon>
    </lineage>
</organism>
<feature type="compositionally biased region" description="Low complexity" evidence="5">
    <location>
        <begin position="548"/>
        <end position="557"/>
    </location>
</feature>
<feature type="domain" description="PH" evidence="6">
    <location>
        <begin position="37"/>
        <end position="145"/>
    </location>
</feature>
<feature type="region of interest" description="Disordered" evidence="5">
    <location>
        <begin position="408"/>
        <end position="453"/>
    </location>
</feature>
<evidence type="ECO:0000256" key="4">
    <source>
        <dbReference type="SAM" id="Coils"/>
    </source>
</evidence>
<keyword evidence="3 4" id="KW-0175">Coiled coil</keyword>
<dbReference type="PROSITE" id="PS50003">
    <property type="entry name" value="PH_DOMAIN"/>
    <property type="match status" value="1"/>
</dbReference>
<feature type="compositionally biased region" description="Polar residues" evidence="5">
    <location>
        <begin position="424"/>
        <end position="436"/>
    </location>
</feature>
<gene>
    <name evidence="8" type="primary">ARHGAP22</name>
</gene>
<evidence type="ECO:0000256" key="5">
    <source>
        <dbReference type="SAM" id="MobiDB-lite"/>
    </source>
</evidence>
<evidence type="ECO:0000313" key="9">
    <source>
        <dbReference type="Proteomes" id="UP000008225"/>
    </source>
</evidence>
<dbReference type="CDD" id="cd04390">
    <property type="entry name" value="RhoGAP_ARHGAP22_24_25"/>
    <property type="match status" value="1"/>
</dbReference>
<dbReference type="GeneTree" id="ENSGT00950000183015"/>
<dbReference type="InterPro" id="IPR011993">
    <property type="entry name" value="PH-like_dom_sf"/>
</dbReference>
<dbReference type="PANTHER" id="PTHR15228">
    <property type="entry name" value="SPERMATHECAL PHYSIOLOGY VARIANT"/>
    <property type="match status" value="1"/>
</dbReference>
<reference evidence="8" key="3">
    <citation type="submission" date="2025-09" db="UniProtKB">
        <authorList>
            <consortium name="Ensembl"/>
        </authorList>
    </citation>
    <scope>IDENTIFICATION</scope>
</reference>
<keyword evidence="1" id="KW-0343">GTPase activation</keyword>
<name>F7CRZ7_CALJA</name>
<keyword evidence="2" id="KW-0597">Phosphoprotein</keyword>
<dbReference type="GO" id="GO:0005096">
    <property type="term" value="F:GTPase activator activity"/>
    <property type="evidence" value="ECO:0007669"/>
    <property type="project" value="UniProtKB-KW"/>
</dbReference>
<dbReference type="PANTHER" id="PTHR15228:SF22">
    <property type="entry name" value="RHO GTPASE-ACTIVATING PROTEIN 22"/>
    <property type="match status" value="1"/>
</dbReference>
<dbReference type="InterPro" id="IPR008936">
    <property type="entry name" value="Rho_GTPase_activation_prot"/>
</dbReference>
<feature type="region of interest" description="Disordered" evidence="5">
    <location>
        <begin position="373"/>
        <end position="395"/>
    </location>
</feature>
<feature type="region of interest" description="Disordered" evidence="5">
    <location>
        <begin position="543"/>
        <end position="594"/>
    </location>
</feature>
<dbReference type="GO" id="GO:0005925">
    <property type="term" value="C:focal adhesion"/>
    <property type="evidence" value="ECO:0007669"/>
    <property type="project" value="TreeGrafter"/>
</dbReference>
<dbReference type="Ensembl" id="ENSCJAT00000053800.3">
    <property type="protein sequence ID" value="ENSCJAP00000049752.3"/>
    <property type="gene ID" value="ENSCJAG00000013537.5"/>
</dbReference>